<reference evidence="4" key="1">
    <citation type="journal article" date="2019" name="Int. J. Syst. Evol. Microbiol.">
        <title>The Global Catalogue of Microorganisms (GCM) 10K type strain sequencing project: providing services to taxonomists for standard genome sequencing and annotation.</title>
        <authorList>
            <consortium name="The Broad Institute Genomics Platform"/>
            <consortium name="The Broad Institute Genome Sequencing Center for Infectious Disease"/>
            <person name="Wu L."/>
            <person name="Ma J."/>
        </authorList>
    </citation>
    <scope>NUCLEOTIDE SEQUENCE [LARGE SCALE GENOMIC DNA]</scope>
    <source>
        <strain evidence="4">CGMCC 1.8860</strain>
    </source>
</reference>
<dbReference type="Proteomes" id="UP000621859">
    <property type="component" value="Unassembled WGS sequence"/>
</dbReference>
<dbReference type="SUPFAM" id="SSF56349">
    <property type="entry name" value="DNA breaking-rejoining enzymes"/>
    <property type="match status" value="1"/>
</dbReference>
<dbReference type="PROSITE" id="PS51898">
    <property type="entry name" value="TYR_RECOMBINASE"/>
    <property type="match status" value="1"/>
</dbReference>
<evidence type="ECO:0000313" key="3">
    <source>
        <dbReference type="EMBL" id="GGP26764.1"/>
    </source>
</evidence>
<dbReference type="CDD" id="cd00397">
    <property type="entry name" value="DNA_BRE_C"/>
    <property type="match status" value="1"/>
</dbReference>
<comment type="caution">
    <text evidence="3">The sequence shown here is derived from an EMBL/GenBank/DDBJ whole genome shotgun (WGS) entry which is preliminary data.</text>
</comment>
<dbReference type="Gene3D" id="1.10.443.10">
    <property type="entry name" value="Intergrase catalytic core"/>
    <property type="match status" value="1"/>
</dbReference>
<dbReference type="InterPro" id="IPR011010">
    <property type="entry name" value="DNA_brk_join_enz"/>
</dbReference>
<evidence type="ECO:0000313" key="4">
    <source>
        <dbReference type="Proteomes" id="UP000621859"/>
    </source>
</evidence>
<accession>A0ABQ2PMC5</accession>
<keyword evidence="4" id="KW-1185">Reference proteome</keyword>
<feature type="domain" description="Tyr recombinase" evidence="2">
    <location>
        <begin position="1"/>
        <end position="211"/>
    </location>
</feature>
<name>A0ABQ2PMC5_9NEIS</name>
<proteinExistence type="predicted"/>
<keyword evidence="1" id="KW-0233">DNA recombination</keyword>
<dbReference type="InterPro" id="IPR002104">
    <property type="entry name" value="Integrase_catalytic"/>
</dbReference>
<sequence>MVRERLLAVTAPESTENPWLSEGVRLRNHLIIRWLHDLGLRRGELLNIKISDINFQAEEVIIARRADDPEDPRKTEPRVKTRDRKLPLSSALCKLTHDYIAKTRRGIEKARRHPFLFVASGTGAPLSLSAVNDIFIELRLAFPEWFEQVTPHALRHTWNDRFSETMDTQRISEPDEQRMRSFLMGWSPTSQTAAGYTRRHIRIKAQRVSLEMQSKQISGGTTDE</sequence>
<evidence type="ECO:0000256" key="1">
    <source>
        <dbReference type="ARBA" id="ARBA00023172"/>
    </source>
</evidence>
<gene>
    <name evidence="3" type="ORF">GCM10010971_25830</name>
</gene>
<dbReference type="InterPro" id="IPR013762">
    <property type="entry name" value="Integrase-like_cat_sf"/>
</dbReference>
<organism evidence="3 4">
    <name type="scientific">Silvimonas amylolytica</name>
    <dbReference type="NCBI Taxonomy" id="449663"/>
    <lineage>
        <taxon>Bacteria</taxon>
        <taxon>Pseudomonadati</taxon>
        <taxon>Pseudomonadota</taxon>
        <taxon>Betaproteobacteria</taxon>
        <taxon>Neisseriales</taxon>
        <taxon>Chitinibacteraceae</taxon>
        <taxon>Silvimonas</taxon>
    </lineage>
</organism>
<protein>
    <recommendedName>
        <fullName evidence="2">Tyr recombinase domain-containing protein</fullName>
    </recommendedName>
</protein>
<dbReference type="Pfam" id="PF00589">
    <property type="entry name" value="Phage_integrase"/>
    <property type="match status" value="1"/>
</dbReference>
<evidence type="ECO:0000259" key="2">
    <source>
        <dbReference type="PROSITE" id="PS51898"/>
    </source>
</evidence>
<dbReference type="EMBL" id="BMLY01000004">
    <property type="protein sequence ID" value="GGP26764.1"/>
    <property type="molecule type" value="Genomic_DNA"/>
</dbReference>